<proteinExistence type="inferred from homology"/>
<evidence type="ECO:0000256" key="6">
    <source>
        <dbReference type="RuleBase" id="RU362028"/>
    </source>
</evidence>
<feature type="active site" evidence="4">
    <location>
        <position position="133"/>
    </location>
</feature>
<dbReference type="CDD" id="cd00165">
    <property type="entry name" value="S4"/>
    <property type="match status" value="1"/>
</dbReference>
<evidence type="ECO:0000256" key="5">
    <source>
        <dbReference type="PROSITE-ProRule" id="PRU00182"/>
    </source>
</evidence>
<sequence>MQTFIADKNKRLDKFLANKLNVSRNQIEQLIKKGYVKVNEKVITKSGYKLKENEKVEVLPIKKEEKETKKANFDIPILYEDEDLLVINKPPGIVVHPAPSYKEATLVDWLKQKGYSLSTIAGEERFGIVHRIDKETSGALVIAKNNKTHEFLSNQLKDKSMGRYYLMLLNEPLKEAKCVEEKIGRNPKNRLKMAIVKNGKEAKTLFVPIFDNLTAAKLYTGRTHQIRVHLTKLGRYILGDTTYGKKDQNIKRVMLHAREIYFTHPNGKKLSIIAPLFDDFKNLLPKGNENEKINNLSSFFNNYDRMCK</sequence>
<dbReference type="InterPro" id="IPR050188">
    <property type="entry name" value="RluA_PseudoU_synthase"/>
</dbReference>
<evidence type="ECO:0000256" key="3">
    <source>
        <dbReference type="ARBA" id="ARBA00023235"/>
    </source>
</evidence>
<feature type="domain" description="RNA-binding S4" evidence="7">
    <location>
        <begin position="10"/>
        <end position="73"/>
    </location>
</feature>
<evidence type="ECO:0000256" key="4">
    <source>
        <dbReference type="PIRSR" id="PIRSR606225-1"/>
    </source>
</evidence>
<dbReference type="Gene3D" id="3.10.290.10">
    <property type="entry name" value="RNA-binding S4 domain"/>
    <property type="match status" value="1"/>
</dbReference>
<dbReference type="GO" id="GO:0003723">
    <property type="term" value="F:RNA binding"/>
    <property type="evidence" value="ECO:0007669"/>
    <property type="project" value="UniProtKB-KW"/>
</dbReference>
<dbReference type="Pfam" id="PF00849">
    <property type="entry name" value="PseudoU_synth_2"/>
    <property type="match status" value="1"/>
</dbReference>
<comment type="caution">
    <text evidence="8">The sequence shown here is derived from an EMBL/GenBank/DDBJ whole genome shotgun (WGS) entry which is preliminary data.</text>
</comment>
<dbReference type="InterPro" id="IPR006224">
    <property type="entry name" value="PsdUridine_synth_RluA-like_CS"/>
</dbReference>
<evidence type="ECO:0000256" key="1">
    <source>
        <dbReference type="ARBA" id="ARBA00000073"/>
    </source>
</evidence>
<dbReference type="SUPFAM" id="SSF55120">
    <property type="entry name" value="Pseudouridine synthase"/>
    <property type="match status" value="1"/>
</dbReference>
<dbReference type="SMART" id="SM00363">
    <property type="entry name" value="S4"/>
    <property type="match status" value="1"/>
</dbReference>
<dbReference type="GO" id="GO:0120159">
    <property type="term" value="F:rRNA pseudouridine synthase activity"/>
    <property type="evidence" value="ECO:0007669"/>
    <property type="project" value="UniProtKB-ARBA"/>
</dbReference>
<dbReference type="InterPro" id="IPR036986">
    <property type="entry name" value="S4_RNA-bd_sf"/>
</dbReference>
<dbReference type="InterPro" id="IPR020103">
    <property type="entry name" value="PsdUridine_synth_cat_dom_sf"/>
</dbReference>
<dbReference type="EC" id="5.4.99.-" evidence="6"/>
<dbReference type="Pfam" id="PF01479">
    <property type="entry name" value="S4"/>
    <property type="match status" value="1"/>
</dbReference>
<dbReference type="AlphaFoldDB" id="A0AAI9F277"/>
<dbReference type="RefSeq" id="WP_007473425.1">
    <property type="nucleotide sequence ID" value="NZ_ABCJ01000001.1"/>
</dbReference>
<reference evidence="8 9" key="1">
    <citation type="journal article" date="2011" name="Stand. Genomic Sci.">
        <title>Draft genome sequence of Caminibacter mediatlanticus strain TB-2, an epsilonproteobacterium isolated from a deep-sea hydrothermal vent.</title>
        <authorList>
            <person name="Giovannelli D."/>
            <person name="Ferriera S."/>
            <person name="Johnson J."/>
            <person name="Kravitz S."/>
            <person name="Perez-Rodriguez I."/>
            <person name="Ricci J."/>
            <person name="O'Brien C."/>
            <person name="Voordeckers J.W."/>
            <person name="Bini E."/>
            <person name="Vetriani C."/>
        </authorList>
    </citation>
    <scope>NUCLEOTIDE SEQUENCE [LARGE SCALE GENOMIC DNA]</scope>
    <source>
        <strain evidence="8 9">TB-2</strain>
    </source>
</reference>
<keyword evidence="3 6" id="KW-0413">Isomerase</keyword>
<name>A0AAI9F277_9BACT</name>
<dbReference type="PANTHER" id="PTHR21600">
    <property type="entry name" value="MITOCHONDRIAL RNA PSEUDOURIDINE SYNTHASE"/>
    <property type="match status" value="1"/>
</dbReference>
<dbReference type="SUPFAM" id="SSF55174">
    <property type="entry name" value="Alpha-L RNA-binding motif"/>
    <property type="match status" value="1"/>
</dbReference>
<dbReference type="Proteomes" id="UP000003288">
    <property type="component" value="Unassembled WGS sequence"/>
</dbReference>
<dbReference type="NCBIfam" id="TIGR00005">
    <property type="entry name" value="rluA_subfam"/>
    <property type="match status" value="1"/>
</dbReference>
<evidence type="ECO:0000256" key="2">
    <source>
        <dbReference type="ARBA" id="ARBA00010876"/>
    </source>
</evidence>
<keyword evidence="5" id="KW-0694">RNA-binding</keyword>
<dbReference type="InterPro" id="IPR006145">
    <property type="entry name" value="PsdUridine_synth_RsuA/RluA"/>
</dbReference>
<organism evidence="8 9">
    <name type="scientific">Caminibacter mediatlanticus TB-2</name>
    <dbReference type="NCBI Taxonomy" id="391592"/>
    <lineage>
        <taxon>Bacteria</taxon>
        <taxon>Pseudomonadati</taxon>
        <taxon>Campylobacterota</taxon>
        <taxon>Epsilonproteobacteria</taxon>
        <taxon>Nautiliales</taxon>
        <taxon>Nautiliaceae</taxon>
        <taxon>Caminibacter</taxon>
    </lineage>
</organism>
<evidence type="ECO:0000259" key="7">
    <source>
        <dbReference type="SMART" id="SM00363"/>
    </source>
</evidence>
<dbReference type="PROSITE" id="PS50889">
    <property type="entry name" value="S4"/>
    <property type="match status" value="1"/>
</dbReference>
<evidence type="ECO:0000313" key="8">
    <source>
        <dbReference type="EMBL" id="EDM24467.1"/>
    </source>
</evidence>
<dbReference type="GO" id="GO:0000455">
    <property type="term" value="P:enzyme-directed rRNA pseudouridine synthesis"/>
    <property type="evidence" value="ECO:0007669"/>
    <property type="project" value="UniProtKB-ARBA"/>
</dbReference>
<evidence type="ECO:0000313" key="9">
    <source>
        <dbReference type="Proteomes" id="UP000003288"/>
    </source>
</evidence>
<dbReference type="PROSITE" id="PS01129">
    <property type="entry name" value="PSI_RLU"/>
    <property type="match status" value="1"/>
</dbReference>
<comment type="catalytic activity">
    <reaction evidence="1 6">
        <text>a uridine in RNA = a pseudouridine in RNA</text>
        <dbReference type="Rhea" id="RHEA:48348"/>
        <dbReference type="Rhea" id="RHEA-COMP:12068"/>
        <dbReference type="Rhea" id="RHEA-COMP:12069"/>
        <dbReference type="ChEBI" id="CHEBI:65314"/>
        <dbReference type="ChEBI" id="CHEBI:65315"/>
    </reaction>
</comment>
<gene>
    <name evidence="8" type="ORF">CMTB2_03088</name>
</gene>
<dbReference type="CDD" id="cd02869">
    <property type="entry name" value="PseudoU_synth_RluA_like"/>
    <property type="match status" value="1"/>
</dbReference>
<dbReference type="InterPro" id="IPR006225">
    <property type="entry name" value="PsdUridine_synth_RluC/D"/>
</dbReference>
<dbReference type="InterPro" id="IPR002942">
    <property type="entry name" value="S4_RNA-bd"/>
</dbReference>
<dbReference type="EMBL" id="ABCJ01000001">
    <property type="protein sequence ID" value="EDM24467.1"/>
    <property type="molecule type" value="Genomic_DNA"/>
</dbReference>
<accession>A0AAI9F277</accession>
<dbReference type="Gene3D" id="3.30.2350.10">
    <property type="entry name" value="Pseudouridine synthase"/>
    <property type="match status" value="1"/>
</dbReference>
<dbReference type="PANTHER" id="PTHR21600:SF44">
    <property type="entry name" value="RIBOSOMAL LARGE SUBUNIT PSEUDOURIDINE SYNTHASE D"/>
    <property type="match status" value="1"/>
</dbReference>
<protein>
    <recommendedName>
        <fullName evidence="6">Pseudouridine synthase</fullName>
        <ecNumber evidence="6">5.4.99.-</ecNumber>
    </recommendedName>
</protein>
<comment type="similarity">
    <text evidence="2 6">Belongs to the pseudouridine synthase RluA family.</text>
</comment>
<comment type="function">
    <text evidence="6">Responsible for synthesis of pseudouridine from uracil.</text>
</comment>